<feature type="compositionally biased region" description="Low complexity" evidence="2">
    <location>
        <begin position="52"/>
        <end position="63"/>
    </location>
</feature>
<gene>
    <name evidence="5" type="primary">SEPT6</name>
    <name evidence="5" type="ORF">BGZ99_001770</name>
</gene>
<feature type="region of interest" description="Disordered" evidence="2">
    <location>
        <begin position="369"/>
        <end position="417"/>
    </location>
</feature>
<dbReference type="Proteomes" id="UP000738325">
    <property type="component" value="Unassembled WGS sequence"/>
</dbReference>
<evidence type="ECO:0000256" key="2">
    <source>
        <dbReference type="SAM" id="MobiDB-lite"/>
    </source>
</evidence>
<dbReference type="EMBL" id="JAAAIP010000147">
    <property type="protein sequence ID" value="KAG0324476.1"/>
    <property type="molecule type" value="Genomic_DNA"/>
</dbReference>
<name>A0A9P6RPC0_9FUNG</name>
<keyword evidence="1" id="KW-0342">GTP-binding</keyword>
<comment type="similarity">
    <text evidence="1">Belongs to the TRAFAC class TrmE-Era-EngA-EngB-Septin-like GTPase superfamily. Septin GTPase family.</text>
</comment>
<dbReference type="InterPro" id="IPR030379">
    <property type="entry name" value="G_SEPTIN_dom"/>
</dbReference>
<keyword evidence="6" id="KW-1185">Reference proteome</keyword>
<keyword evidence="1" id="KW-0547">Nucleotide-binding</keyword>
<proteinExistence type="inferred from homology"/>
<feature type="region of interest" description="Disordered" evidence="2">
    <location>
        <begin position="50"/>
        <end position="89"/>
    </location>
</feature>
<feature type="compositionally biased region" description="Polar residues" evidence="2">
    <location>
        <begin position="64"/>
        <end position="77"/>
    </location>
</feature>
<dbReference type="InterPro" id="IPR027417">
    <property type="entry name" value="P-loop_NTPase"/>
</dbReference>
<reference evidence="5" key="1">
    <citation type="journal article" date="2020" name="Fungal Divers.">
        <title>Resolving the Mortierellaceae phylogeny through synthesis of multi-gene phylogenetics and phylogenomics.</title>
        <authorList>
            <person name="Vandepol N."/>
            <person name="Liber J."/>
            <person name="Desiro A."/>
            <person name="Na H."/>
            <person name="Kennedy M."/>
            <person name="Barry K."/>
            <person name="Grigoriev I.V."/>
            <person name="Miller A.N."/>
            <person name="O'Donnell K."/>
            <person name="Stajich J.E."/>
            <person name="Bonito G."/>
        </authorList>
    </citation>
    <scope>NUCLEOTIDE SEQUENCE</scope>
    <source>
        <strain evidence="5">REB-010B</strain>
    </source>
</reference>
<sequence>MTATLPLAHLVIIANAEFASSLRLVLVGDTGVGKTQSRSLFLTTVPGQVQHSSLSSPDIASLSVQDSTEANGHQETNGEAAHTNEKATGSEFLTKGSVSTLEIPAWLLVSAGGDKASDGAVVDGLVPAENVVVHDFVGYGQSLDARQTIDRVDGFLAEQYVATRNLFGASITPLSTTTRPGPPSAEQEQPYPFLEQFLVDSPMAHSLPDACLYFVLYDLKPVDIVFMKRIMHHVNLIPILAKADTLSINQLWKAKSRILKQLEDNEIEFFRFGFSTEELKEMTAEKLAGGPPFALSTAELEVQNAGSPTASLTDLALAINEAQFAESHSDLSLLQMLLLGPKNRMLHQASVKKFLNRWRSDLGLPLEETTTTTPLSKENHDSNELPAQQVQTQQQERDRQEQGEEHQEQEARASAVEPIAEQEQLQEHEQQATLLQQPIPQQQLPAALQQQTYQPSSSYSQFLNRAPGSQDDEVAQVIKLNRAQSVIRSASPSAKIYTHGNIIPAVPSTLSTSSSPLTSPSTTPPPAV</sequence>
<dbReference type="PROSITE" id="PS51719">
    <property type="entry name" value="G_SEPTIN"/>
    <property type="match status" value="1"/>
</dbReference>
<feature type="chain" id="PRO_5040295074" evidence="3">
    <location>
        <begin position="22"/>
        <end position="528"/>
    </location>
</feature>
<dbReference type="GO" id="GO:0005525">
    <property type="term" value="F:GTP binding"/>
    <property type="evidence" value="ECO:0007669"/>
    <property type="project" value="UniProtKB-KW"/>
</dbReference>
<feature type="compositionally biased region" description="Low complexity" evidence="2">
    <location>
        <begin position="507"/>
        <end position="521"/>
    </location>
</feature>
<keyword evidence="3" id="KW-0732">Signal</keyword>
<evidence type="ECO:0000256" key="3">
    <source>
        <dbReference type="SAM" id="SignalP"/>
    </source>
</evidence>
<feature type="domain" description="Septin-type G" evidence="4">
    <location>
        <begin position="18"/>
        <end position="365"/>
    </location>
</feature>
<organism evidence="5 6">
    <name type="scientific">Dissophora globulifera</name>
    <dbReference type="NCBI Taxonomy" id="979702"/>
    <lineage>
        <taxon>Eukaryota</taxon>
        <taxon>Fungi</taxon>
        <taxon>Fungi incertae sedis</taxon>
        <taxon>Mucoromycota</taxon>
        <taxon>Mortierellomycotina</taxon>
        <taxon>Mortierellomycetes</taxon>
        <taxon>Mortierellales</taxon>
        <taxon>Mortierellaceae</taxon>
        <taxon>Dissophora</taxon>
    </lineage>
</organism>
<dbReference type="OrthoDB" id="416553at2759"/>
<protein>
    <submittedName>
        <fullName evidence="5">Septin-6</fullName>
    </submittedName>
</protein>
<evidence type="ECO:0000256" key="1">
    <source>
        <dbReference type="RuleBase" id="RU004560"/>
    </source>
</evidence>
<feature type="signal peptide" evidence="3">
    <location>
        <begin position="1"/>
        <end position="21"/>
    </location>
</feature>
<dbReference type="Pfam" id="PF00735">
    <property type="entry name" value="Septin"/>
    <property type="match status" value="1"/>
</dbReference>
<evidence type="ECO:0000313" key="6">
    <source>
        <dbReference type="Proteomes" id="UP000738325"/>
    </source>
</evidence>
<feature type="region of interest" description="Disordered" evidence="2">
    <location>
        <begin position="505"/>
        <end position="528"/>
    </location>
</feature>
<evidence type="ECO:0000259" key="4">
    <source>
        <dbReference type="PROSITE" id="PS51719"/>
    </source>
</evidence>
<evidence type="ECO:0000313" key="5">
    <source>
        <dbReference type="EMBL" id="KAG0324476.1"/>
    </source>
</evidence>
<feature type="region of interest" description="Disordered" evidence="2">
    <location>
        <begin position="445"/>
        <end position="468"/>
    </location>
</feature>
<accession>A0A9P6RPC0</accession>
<feature type="compositionally biased region" description="Low complexity" evidence="2">
    <location>
        <begin position="445"/>
        <end position="461"/>
    </location>
</feature>
<dbReference type="AlphaFoldDB" id="A0A9P6RPC0"/>
<feature type="compositionally biased region" description="Basic and acidic residues" evidence="2">
    <location>
        <begin position="395"/>
        <end position="411"/>
    </location>
</feature>
<dbReference type="Gene3D" id="3.40.50.300">
    <property type="entry name" value="P-loop containing nucleotide triphosphate hydrolases"/>
    <property type="match status" value="1"/>
</dbReference>
<dbReference type="PANTHER" id="PTHR18884">
    <property type="entry name" value="SEPTIN"/>
    <property type="match status" value="1"/>
</dbReference>
<dbReference type="SUPFAM" id="SSF52540">
    <property type="entry name" value="P-loop containing nucleoside triphosphate hydrolases"/>
    <property type="match status" value="1"/>
</dbReference>
<comment type="caution">
    <text evidence="5">The sequence shown here is derived from an EMBL/GenBank/DDBJ whole genome shotgun (WGS) entry which is preliminary data.</text>
</comment>